<comment type="caution">
    <text evidence="2">The sequence shown here is derived from an EMBL/GenBank/DDBJ whole genome shotgun (WGS) entry which is preliminary data.</text>
</comment>
<name>A0ABQ4GPW9_9ACTN</name>
<accession>A0ABQ4GPW9</accession>
<evidence type="ECO:0000313" key="2">
    <source>
        <dbReference type="EMBL" id="GIH63474.1"/>
    </source>
</evidence>
<protein>
    <submittedName>
        <fullName evidence="2">Uncharacterized protein</fullName>
    </submittedName>
</protein>
<sequence>MYDNPGRIAKRRQGSRHNQITEYPRRGRPANSASGRSLRPAPGETAAPARPAPPKCRDGWVRPDHRGGTTRAGPYVATPDLYPPAAPATAALR</sequence>
<evidence type="ECO:0000256" key="1">
    <source>
        <dbReference type="SAM" id="MobiDB-lite"/>
    </source>
</evidence>
<dbReference type="Proteomes" id="UP000660454">
    <property type="component" value="Unassembled WGS sequence"/>
</dbReference>
<organism evidence="2 3">
    <name type="scientific">Microbispora siamensis</name>
    <dbReference type="NCBI Taxonomy" id="564413"/>
    <lineage>
        <taxon>Bacteria</taxon>
        <taxon>Bacillati</taxon>
        <taxon>Actinomycetota</taxon>
        <taxon>Actinomycetes</taxon>
        <taxon>Streptosporangiales</taxon>
        <taxon>Streptosporangiaceae</taxon>
        <taxon>Microbispora</taxon>
    </lineage>
</organism>
<feature type="compositionally biased region" description="Basic and acidic residues" evidence="1">
    <location>
        <begin position="55"/>
        <end position="67"/>
    </location>
</feature>
<proteinExistence type="predicted"/>
<evidence type="ECO:0000313" key="3">
    <source>
        <dbReference type="Proteomes" id="UP000660454"/>
    </source>
</evidence>
<reference evidence="2 3" key="1">
    <citation type="submission" date="2021-01" db="EMBL/GenBank/DDBJ databases">
        <title>Whole genome shotgun sequence of Microbispora siamensis NBRC 104113.</title>
        <authorList>
            <person name="Komaki H."/>
            <person name="Tamura T."/>
        </authorList>
    </citation>
    <scope>NUCLEOTIDE SEQUENCE [LARGE SCALE GENOMIC DNA]</scope>
    <source>
        <strain evidence="2 3">NBRC 104113</strain>
    </source>
</reference>
<keyword evidence="3" id="KW-1185">Reference proteome</keyword>
<feature type="compositionally biased region" description="Low complexity" evidence="1">
    <location>
        <begin position="40"/>
        <end position="49"/>
    </location>
</feature>
<feature type="region of interest" description="Disordered" evidence="1">
    <location>
        <begin position="1"/>
        <end position="93"/>
    </location>
</feature>
<gene>
    <name evidence="2" type="ORF">Msi02_42910</name>
</gene>
<dbReference type="EMBL" id="BOOF01000025">
    <property type="protein sequence ID" value="GIH63474.1"/>
    <property type="molecule type" value="Genomic_DNA"/>
</dbReference>